<keyword evidence="2" id="KW-1185">Reference proteome</keyword>
<organism evidence="1 2">
    <name type="scientific">Araneus ventricosus</name>
    <name type="common">Orbweaver spider</name>
    <name type="synonym">Epeira ventricosa</name>
    <dbReference type="NCBI Taxonomy" id="182803"/>
    <lineage>
        <taxon>Eukaryota</taxon>
        <taxon>Metazoa</taxon>
        <taxon>Ecdysozoa</taxon>
        <taxon>Arthropoda</taxon>
        <taxon>Chelicerata</taxon>
        <taxon>Arachnida</taxon>
        <taxon>Araneae</taxon>
        <taxon>Araneomorphae</taxon>
        <taxon>Entelegynae</taxon>
        <taxon>Araneoidea</taxon>
        <taxon>Araneidae</taxon>
        <taxon>Araneus</taxon>
    </lineage>
</organism>
<evidence type="ECO:0000313" key="2">
    <source>
        <dbReference type="Proteomes" id="UP000499080"/>
    </source>
</evidence>
<sequence length="100" mass="11556">MRERKGKTNEEAKVEVAHETWAVMTAKNQRDKGLLFLPIHSTAFLSARILIPPREKCSLQLYLCPSYLLIGFPSSFSSVLREDMDEFSYLFLRVSQNFRG</sequence>
<gene>
    <name evidence="1" type="ORF">AVEN_43407_1</name>
</gene>
<name>A0A4Y2JI29_ARAVE</name>
<proteinExistence type="predicted"/>
<accession>A0A4Y2JI29</accession>
<dbReference type="AlphaFoldDB" id="A0A4Y2JI29"/>
<comment type="caution">
    <text evidence="1">The sequence shown here is derived from an EMBL/GenBank/DDBJ whole genome shotgun (WGS) entry which is preliminary data.</text>
</comment>
<dbReference type="EMBL" id="BGPR01003586">
    <property type="protein sequence ID" value="GBM89971.1"/>
    <property type="molecule type" value="Genomic_DNA"/>
</dbReference>
<protein>
    <submittedName>
        <fullName evidence="1">Uncharacterized protein</fullName>
    </submittedName>
</protein>
<dbReference type="Proteomes" id="UP000499080">
    <property type="component" value="Unassembled WGS sequence"/>
</dbReference>
<reference evidence="1 2" key="1">
    <citation type="journal article" date="2019" name="Sci. Rep.">
        <title>Orb-weaving spider Araneus ventricosus genome elucidates the spidroin gene catalogue.</title>
        <authorList>
            <person name="Kono N."/>
            <person name="Nakamura H."/>
            <person name="Ohtoshi R."/>
            <person name="Moran D.A.P."/>
            <person name="Shinohara A."/>
            <person name="Yoshida Y."/>
            <person name="Fujiwara M."/>
            <person name="Mori M."/>
            <person name="Tomita M."/>
            <person name="Arakawa K."/>
        </authorList>
    </citation>
    <scope>NUCLEOTIDE SEQUENCE [LARGE SCALE GENOMIC DNA]</scope>
</reference>
<evidence type="ECO:0000313" key="1">
    <source>
        <dbReference type="EMBL" id="GBM89971.1"/>
    </source>
</evidence>